<dbReference type="PANTHER" id="PTHR38686">
    <property type="entry name" value="APOLIPOPROTEIN N-ACYLTRANSFERASE"/>
    <property type="match status" value="1"/>
</dbReference>
<comment type="caution">
    <text evidence="11">The sequence shown here is derived from an EMBL/GenBank/DDBJ whole genome shotgun (WGS) entry which is preliminary data.</text>
</comment>
<keyword evidence="3 9" id="KW-1003">Cell membrane</keyword>
<feature type="transmembrane region" description="Helical" evidence="9">
    <location>
        <begin position="191"/>
        <end position="212"/>
    </location>
</feature>
<evidence type="ECO:0000259" key="10">
    <source>
        <dbReference type="PROSITE" id="PS50263"/>
    </source>
</evidence>
<keyword evidence="6 9" id="KW-1133">Transmembrane helix</keyword>
<evidence type="ECO:0000256" key="4">
    <source>
        <dbReference type="ARBA" id="ARBA00022679"/>
    </source>
</evidence>
<dbReference type="InterPro" id="IPR045378">
    <property type="entry name" value="LNT_N"/>
</dbReference>
<feature type="transmembrane region" description="Helical" evidence="9">
    <location>
        <begin position="517"/>
        <end position="541"/>
    </location>
</feature>
<evidence type="ECO:0000256" key="2">
    <source>
        <dbReference type="ARBA" id="ARBA00010065"/>
    </source>
</evidence>
<gene>
    <name evidence="9" type="primary">lnt</name>
    <name evidence="11" type="ORF">P353_20660</name>
</gene>
<sequence>MTTTASSVQTVAVRPQGWMRWLLLVIAGSLQALSLAWPWARGQGDGWLSLAGGYGRPLWWLQILSLAVLVHALLAARCAAQAAGRAWLFGTAWLVATFWWLFISMHTYGGLAAPLAVAAVLALAGFLGGYYAAAAWCFKRLAKTPDALSAMVFAALWTLAELARGWLWTGFPWGAGGYAHVEGPLAVLPRWIGVYGTGFVAAWAAAWMALLVWRMQTRSAVLKFKPALASAVALGLVWGGLWWSRDAAIEAPGQQPGMSVELLQGNIPQDEKFELGSGVVVALRWYAQQLHDARAQLVVAPETAIPLLPQQLPEGYLDFVRAPFVAKDSSRAALVGLPLGNWDQGFTNTVEGWLPGQTQAYQYDKHHLVPFGEFIPPMFRWFTELMNIPLGDFNRGALGQPSMSWAGERLSPNICYEDLFGEELAAHFGNAATAPTVLVNLSNIGWFGDSVAIDQHLSISRMRALEFERPMLRATNTGATVMIDHRGQVVKALAPFERAVLQGRVQGRDGLTPYARWVHALGLLPLTLLCLAVCALASITLRKTEEGVVSRTE</sequence>
<evidence type="ECO:0000313" key="11">
    <source>
        <dbReference type="EMBL" id="KGH26577.1"/>
    </source>
</evidence>
<feature type="transmembrane region" description="Helical" evidence="9">
    <location>
        <begin position="59"/>
        <end position="79"/>
    </location>
</feature>
<dbReference type="GO" id="GO:0016410">
    <property type="term" value="F:N-acyltransferase activity"/>
    <property type="evidence" value="ECO:0007669"/>
    <property type="project" value="UniProtKB-UniRule"/>
</dbReference>
<dbReference type="Gene3D" id="3.60.110.10">
    <property type="entry name" value="Carbon-nitrogen hydrolase"/>
    <property type="match status" value="1"/>
</dbReference>
<dbReference type="Proteomes" id="UP000029553">
    <property type="component" value="Unassembled WGS sequence"/>
</dbReference>
<keyword evidence="11" id="KW-0449">Lipoprotein</keyword>
<feature type="transmembrane region" description="Helical" evidence="9">
    <location>
        <begin position="224"/>
        <end position="243"/>
    </location>
</feature>
<dbReference type="SUPFAM" id="SSF56317">
    <property type="entry name" value="Carbon-nitrogen hydrolase"/>
    <property type="match status" value="1"/>
</dbReference>
<dbReference type="GO" id="GO:0005886">
    <property type="term" value="C:plasma membrane"/>
    <property type="evidence" value="ECO:0007669"/>
    <property type="project" value="UniProtKB-SubCell"/>
</dbReference>
<keyword evidence="4 9" id="KW-0808">Transferase</keyword>
<comment type="function">
    <text evidence="9">Catalyzes the phospholipid dependent N-acylation of the N-terminal cysteine of apolipoprotein, the last step in lipoprotein maturation.</text>
</comment>
<feature type="transmembrane region" description="Helical" evidence="9">
    <location>
        <begin position="86"/>
        <end position="103"/>
    </location>
</feature>
<proteinExistence type="inferred from homology"/>
<evidence type="ECO:0000256" key="5">
    <source>
        <dbReference type="ARBA" id="ARBA00022692"/>
    </source>
</evidence>
<evidence type="ECO:0000256" key="9">
    <source>
        <dbReference type="HAMAP-Rule" id="MF_01148"/>
    </source>
</evidence>
<dbReference type="CDD" id="cd07571">
    <property type="entry name" value="ALP_N-acyl_transferase"/>
    <property type="match status" value="1"/>
</dbReference>
<feature type="transmembrane region" description="Helical" evidence="9">
    <location>
        <begin position="150"/>
        <end position="171"/>
    </location>
</feature>
<evidence type="ECO:0000256" key="6">
    <source>
        <dbReference type="ARBA" id="ARBA00022989"/>
    </source>
</evidence>
<dbReference type="AlphaFoldDB" id="A0A096HCK7"/>
<dbReference type="Pfam" id="PF00795">
    <property type="entry name" value="CN_hydrolase"/>
    <property type="match status" value="1"/>
</dbReference>
<dbReference type="PANTHER" id="PTHR38686:SF1">
    <property type="entry name" value="APOLIPOPROTEIN N-ACYLTRANSFERASE"/>
    <property type="match status" value="1"/>
</dbReference>
<evidence type="ECO:0000313" key="12">
    <source>
        <dbReference type="Proteomes" id="UP000029553"/>
    </source>
</evidence>
<dbReference type="NCBIfam" id="TIGR00546">
    <property type="entry name" value="lnt"/>
    <property type="match status" value="1"/>
</dbReference>
<evidence type="ECO:0000256" key="1">
    <source>
        <dbReference type="ARBA" id="ARBA00004651"/>
    </source>
</evidence>
<dbReference type="EMBL" id="AWOR01000068">
    <property type="protein sequence ID" value="KGH26577.1"/>
    <property type="molecule type" value="Genomic_DNA"/>
</dbReference>
<dbReference type="InterPro" id="IPR036526">
    <property type="entry name" value="C-N_Hydrolase_sf"/>
</dbReference>
<dbReference type="PROSITE" id="PS50263">
    <property type="entry name" value="CN_HYDROLASE"/>
    <property type="match status" value="1"/>
</dbReference>
<feature type="transmembrane region" description="Helical" evidence="9">
    <location>
        <begin position="21"/>
        <end position="39"/>
    </location>
</feature>
<dbReference type="InterPro" id="IPR003010">
    <property type="entry name" value="C-N_Hydrolase"/>
</dbReference>
<evidence type="ECO:0000256" key="8">
    <source>
        <dbReference type="ARBA" id="ARBA00023315"/>
    </source>
</evidence>
<organism evidence="11 12">
    <name type="scientific">Comamonas testosteroni</name>
    <name type="common">Pseudomonas testosteroni</name>
    <dbReference type="NCBI Taxonomy" id="285"/>
    <lineage>
        <taxon>Bacteria</taxon>
        <taxon>Pseudomonadati</taxon>
        <taxon>Pseudomonadota</taxon>
        <taxon>Betaproteobacteria</taxon>
        <taxon>Burkholderiales</taxon>
        <taxon>Comamonadaceae</taxon>
        <taxon>Comamonas</taxon>
    </lineage>
</organism>
<dbReference type="InterPro" id="IPR004563">
    <property type="entry name" value="Apolipo_AcylTrfase"/>
</dbReference>
<evidence type="ECO:0000256" key="3">
    <source>
        <dbReference type="ARBA" id="ARBA00022475"/>
    </source>
</evidence>
<evidence type="ECO:0000256" key="7">
    <source>
        <dbReference type="ARBA" id="ARBA00023136"/>
    </source>
</evidence>
<comment type="pathway">
    <text evidence="9">Protein modification; lipoprotein biosynthesis (N-acyl transfer).</text>
</comment>
<keyword evidence="5 9" id="KW-0812">Transmembrane</keyword>
<accession>A0A096HCK7</accession>
<feature type="domain" description="CN hydrolase" evidence="10">
    <location>
        <begin position="263"/>
        <end position="507"/>
    </location>
</feature>
<dbReference type="RefSeq" id="WP_034373413.1">
    <property type="nucleotide sequence ID" value="NZ_AWOR01000068.1"/>
</dbReference>
<dbReference type="GO" id="GO:0042158">
    <property type="term" value="P:lipoprotein biosynthetic process"/>
    <property type="evidence" value="ECO:0007669"/>
    <property type="project" value="UniProtKB-UniRule"/>
</dbReference>
<dbReference type="Pfam" id="PF20154">
    <property type="entry name" value="LNT_N"/>
    <property type="match status" value="1"/>
</dbReference>
<dbReference type="UniPathway" id="UPA00666"/>
<feature type="transmembrane region" description="Helical" evidence="9">
    <location>
        <begin position="115"/>
        <end position="138"/>
    </location>
</feature>
<comment type="catalytic activity">
    <reaction evidence="9">
        <text>N-terminal S-1,2-diacyl-sn-glyceryl-L-cysteinyl-[lipoprotein] + a glycerophospholipid = N-acyl-S-1,2-diacyl-sn-glyceryl-L-cysteinyl-[lipoprotein] + a 2-acyl-sn-glycero-3-phospholipid + H(+)</text>
        <dbReference type="Rhea" id="RHEA:48228"/>
        <dbReference type="Rhea" id="RHEA-COMP:14681"/>
        <dbReference type="Rhea" id="RHEA-COMP:14684"/>
        <dbReference type="ChEBI" id="CHEBI:15378"/>
        <dbReference type="ChEBI" id="CHEBI:136912"/>
        <dbReference type="ChEBI" id="CHEBI:140656"/>
        <dbReference type="ChEBI" id="CHEBI:140657"/>
        <dbReference type="ChEBI" id="CHEBI:140660"/>
        <dbReference type="EC" id="2.3.1.269"/>
    </reaction>
</comment>
<reference evidence="11 12" key="1">
    <citation type="submission" date="2013-09" db="EMBL/GenBank/DDBJ databases">
        <title>High correlation between genotypes and phenotypes of environmental bacteria Comamonas testosteroni strains.</title>
        <authorList>
            <person name="Liu L."/>
            <person name="Zhu W."/>
            <person name="Xia X."/>
            <person name="Xu B."/>
            <person name="Luo M."/>
            <person name="Wang G."/>
        </authorList>
    </citation>
    <scope>NUCLEOTIDE SEQUENCE [LARGE SCALE GENOMIC DNA]</scope>
    <source>
        <strain evidence="11 12">JL40</strain>
    </source>
</reference>
<dbReference type="HAMAP" id="MF_01148">
    <property type="entry name" value="Lnt"/>
    <property type="match status" value="1"/>
</dbReference>
<keyword evidence="7 9" id="KW-0472">Membrane</keyword>
<comment type="similarity">
    <text evidence="2 9">Belongs to the CN hydrolase family. Apolipoprotein N-acyltransferase subfamily.</text>
</comment>
<comment type="subcellular location">
    <subcellularLocation>
        <location evidence="1 9">Cell membrane</location>
        <topology evidence="1 9">Multi-pass membrane protein</topology>
    </subcellularLocation>
</comment>
<dbReference type="EC" id="2.3.1.269" evidence="9"/>
<protein>
    <recommendedName>
        <fullName evidence="9">Apolipoprotein N-acyltransferase</fullName>
        <shortName evidence="9">ALP N-acyltransferase</shortName>
        <ecNumber evidence="9">2.3.1.269</ecNumber>
    </recommendedName>
</protein>
<keyword evidence="8 9" id="KW-0012">Acyltransferase</keyword>
<name>A0A096HCK7_COMTE</name>